<evidence type="ECO:0000313" key="1">
    <source>
        <dbReference type="EMBL" id="KAJ8438701.1"/>
    </source>
</evidence>
<accession>A0A9Q1K7D9</accession>
<proteinExistence type="predicted"/>
<gene>
    <name evidence="1" type="ORF">Cgig2_011884</name>
</gene>
<comment type="caution">
    <text evidence="1">The sequence shown here is derived from an EMBL/GenBank/DDBJ whole genome shotgun (WGS) entry which is preliminary data.</text>
</comment>
<evidence type="ECO:0000313" key="2">
    <source>
        <dbReference type="Proteomes" id="UP001153076"/>
    </source>
</evidence>
<organism evidence="1 2">
    <name type="scientific">Carnegiea gigantea</name>
    <dbReference type="NCBI Taxonomy" id="171969"/>
    <lineage>
        <taxon>Eukaryota</taxon>
        <taxon>Viridiplantae</taxon>
        <taxon>Streptophyta</taxon>
        <taxon>Embryophyta</taxon>
        <taxon>Tracheophyta</taxon>
        <taxon>Spermatophyta</taxon>
        <taxon>Magnoliopsida</taxon>
        <taxon>eudicotyledons</taxon>
        <taxon>Gunneridae</taxon>
        <taxon>Pentapetalae</taxon>
        <taxon>Caryophyllales</taxon>
        <taxon>Cactineae</taxon>
        <taxon>Cactaceae</taxon>
        <taxon>Cactoideae</taxon>
        <taxon>Echinocereeae</taxon>
        <taxon>Carnegiea</taxon>
    </lineage>
</organism>
<dbReference type="PANTHER" id="PTHR33240:SF17">
    <property type="entry name" value="EUKARYOTIC PEPTIDE CHAIN RELEASE FACTOR GTP-BINDING SUBUNIT-LIKE"/>
    <property type="match status" value="1"/>
</dbReference>
<dbReference type="AlphaFoldDB" id="A0A9Q1K7D9"/>
<dbReference type="Proteomes" id="UP001153076">
    <property type="component" value="Unassembled WGS sequence"/>
</dbReference>
<reference evidence="1" key="1">
    <citation type="submission" date="2022-04" db="EMBL/GenBank/DDBJ databases">
        <title>Carnegiea gigantea Genome sequencing and assembly v2.</title>
        <authorList>
            <person name="Copetti D."/>
            <person name="Sanderson M.J."/>
            <person name="Burquez A."/>
            <person name="Wojciechowski M.F."/>
        </authorList>
    </citation>
    <scope>NUCLEOTIDE SEQUENCE</scope>
    <source>
        <strain evidence="1">SGP5-SGP5p</strain>
        <tissue evidence="1">Aerial part</tissue>
    </source>
</reference>
<name>A0A9Q1K7D9_9CARY</name>
<dbReference type="EMBL" id="JAKOGI010000244">
    <property type="protein sequence ID" value="KAJ8438701.1"/>
    <property type="molecule type" value="Genomic_DNA"/>
</dbReference>
<protein>
    <submittedName>
        <fullName evidence="1">Uncharacterized protein</fullName>
    </submittedName>
</protein>
<keyword evidence="2" id="KW-1185">Reference proteome</keyword>
<dbReference type="OrthoDB" id="2919534at2759"/>
<sequence>MKVASTIVRRIRIDTRSSIDVITWDCLKKLTYPGRDIIPLAKNIEVDFLVVDVPTVYNIIIGRPTLHRVKVVIAPYLLQLQFEADDGSVGMMQGDQRIAWECYLVSIRPLVERANERGLDSLQVTGKKPQTEPLPKCGSLIFIPLTRGWDELYLFGVPAFSRSPLAFLHIADVGLKVVVLLKIRGQCHQDLVEEFHALIVPPRWPNSSSLAAFSTPAANPASAFASAALALESASFSLLCMSFFSVSQVSFSSLSLSQWRLYLAAASSDLRRPDMAFIARMRACKAIQTR</sequence>
<dbReference type="PANTHER" id="PTHR33240">
    <property type="entry name" value="OS08G0508500 PROTEIN"/>
    <property type="match status" value="1"/>
</dbReference>